<keyword evidence="5" id="KW-0804">Transcription</keyword>
<dbReference type="GO" id="GO:0006384">
    <property type="term" value="P:transcription initiation at RNA polymerase III promoter"/>
    <property type="evidence" value="ECO:0007669"/>
    <property type="project" value="InterPro"/>
</dbReference>
<reference evidence="8 9" key="1">
    <citation type="journal article" date="2016" name="Proc. Natl. Acad. Sci. U.S.A.">
        <title>Comparative genomics of biotechnologically important yeasts.</title>
        <authorList>
            <person name="Riley R."/>
            <person name="Haridas S."/>
            <person name="Wolfe K.H."/>
            <person name="Lopes M.R."/>
            <person name="Hittinger C.T."/>
            <person name="Goeker M."/>
            <person name="Salamov A.A."/>
            <person name="Wisecaver J.H."/>
            <person name="Long T.M."/>
            <person name="Calvey C.H."/>
            <person name="Aerts A.L."/>
            <person name="Barry K.W."/>
            <person name="Choi C."/>
            <person name="Clum A."/>
            <person name="Coughlan A.Y."/>
            <person name="Deshpande S."/>
            <person name="Douglass A.P."/>
            <person name="Hanson S.J."/>
            <person name="Klenk H.-P."/>
            <person name="LaButti K.M."/>
            <person name="Lapidus A."/>
            <person name="Lindquist E.A."/>
            <person name="Lipzen A.M."/>
            <person name="Meier-Kolthoff J.P."/>
            <person name="Ohm R.A."/>
            <person name="Otillar R.P."/>
            <person name="Pangilinan J.L."/>
            <person name="Peng Y."/>
            <person name="Rokas A."/>
            <person name="Rosa C.A."/>
            <person name="Scheuner C."/>
            <person name="Sibirny A.A."/>
            <person name="Slot J.C."/>
            <person name="Stielow J.B."/>
            <person name="Sun H."/>
            <person name="Kurtzman C.P."/>
            <person name="Blackwell M."/>
            <person name="Grigoriev I.V."/>
            <person name="Jeffries T.W."/>
        </authorList>
    </citation>
    <scope>NUCLEOTIDE SEQUENCE [LARGE SCALE GENOMIC DNA]</scope>
    <source>
        <strain evidence="8 9">DSM 6958</strain>
    </source>
</reference>
<evidence type="ECO:0000256" key="5">
    <source>
        <dbReference type="ARBA" id="ARBA00023163"/>
    </source>
</evidence>
<dbReference type="InterPro" id="IPR010997">
    <property type="entry name" value="HRDC-like_sf"/>
</dbReference>
<dbReference type="InterPro" id="IPR038324">
    <property type="entry name" value="Rpb4/RPC9_sf"/>
</dbReference>
<dbReference type="AlphaFoldDB" id="A0A1E3PHN6"/>
<evidence type="ECO:0000256" key="1">
    <source>
        <dbReference type="ARBA" id="ARBA00004123"/>
    </source>
</evidence>
<sequence length="145" mass="16690">MKVENSRDKLLTCFEVFQHLKETKSKHRKSIVGIEQPMLRAENVETIVLELTGYLQKSPTFNQTEEGIVEFMINMGKFGLEKAELLQIINIAPTSLVTLFSLVEECDQRYTEEQTLEMIDIIRLTLGVKENIEPEEDVVVEESNN</sequence>
<dbReference type="GO" id="GO:0000166">
    <property type="term" value="F:nucleotide binding"/>
    <property type="evidence" value="ECO:0007669"/>
    <property type="project" value="InterPro"/>
</dbReference>
<comment type="similarity">
    <text evidence="2">Belongs to the eukaryotic RPC9 RNA polymerase subunit family.</text>
</comment>
<evidence type="ECO:0000256" key="4">
    <source>
        <dbReference type="ARBA" id="ARBA00022478"/>
    </source>
</evidence>
<dbReference type="Gene3D" id="1.20.1250.40">
    <property type="match status" value="1"/>
</dbReference>
<keyword evidence="6" id="KW-0539">Nucleus</keyword>
<feature type="domain" description="RNA polymerase Rpb4/RPC9 core" evidence="7">
    <location>
        <begin position="1"/>
        <end position="129"/>
    </location>
</feature>
<dbReference type="PANTHER" id="PTHR15561:SF0">
    <property type="entry name" value="DNA-DIRECTED RNA POLYMERASE III SUBUNIT RPC9"/>
    <property type="match status" value="1"/>
</dbReference>
<dbReference type="SUPFAM" id="SSF47819">
    <property type="entry name" value="HRDC-like"/>
    <property type="match status" value="1"/>
</dbReference>
<comment type="subcellular location">
    <subcellularLocation>
        <location evidence="1">Nucleus</location>
    </subcellularLocation>
</comment>
<evidence type="ECO:0000259" key="7">
    <source>
        <dbReference type="SMART" id="SM00657"/>
    </source>
</evidence>
<dbReference type="InterPro" id="IPR006590">
    <property type="entry name" value="RNA_pol_Rpb4/RPC9_core"/>
</dbReference>
<evidence type="ECO:0000313" key="8">
    <source>
        <dbReference type="EMBL" id="ODQ64377.1"/>
    </source>
</evidence>
<dbReference type="OrthoDB" id="1746530at2759"/>
<dbReference type="Pfam" id="PF03874">
    <property type="entry name" value="RNA_pol_Rpb4"/>
    <property type="match status" value="1"/>
</dbReference>
<evidence type="ECO:0000256" key="6">
    <source>
        <dbReference type="ARBA" id="ARBA00023242"/>
    </source>
</evidence>
<dbReference type="Proteomes" id="UP000095009">
    <property type="component" value="Unassembled WGS sequence"/>
</dbReference>
<dbReference type="InterPro" id="IPR005574">
    <property type="entry name" value="Rpb4/RPC9"/>
</dbReference>
<gene>
    <name evidence="8" type="ORF">NADFUDRAFT_52705</name>
</gene>
<name>A0A1E3PHN6_9ASCO</name>
<dbReference type="SMART" id="SM00657">
    <property type="entry name" value="RPOL4c"/>
    <property type="match status" value="1"/>
</dbReference>
<dbReference type="STRING" id="857566.A0A1E3PHN6"/>
<evidence type="ECO:0000313" key="9">
    <source>
        <dbReference type="Proteomes" id="UP000095009"/>
    </source>
</evidence>
<protein>
    <recommendedName>
        <fullName evidence="3">DNA-directed RNA polymerase III subunit RPC9</fullName>
    </recommendedName>
</protein>
<dbReference type="InterPro" id="IPR038846">
    <property type="entry name" value="RPC9"/>
</dbReference>
<proteinExistence type="inferred from homology"/>
<keyword evidence="9" id="KW-1185">Reference proteome</keyword>
<accession>A0A1E3PHN6</accession>
<dbReference type="EMBL" id="KV454412">
    <property type="protein sequence ID" value="ODQ64377.1"/>
    <property type="molecule type" value="Genomic_DNA"/>
</dbReference>
<dbReference type="GO" id="GO:0005666">
    <property type="term" value="C:RNA polymerase III complex"/>
    <property type="evidence" value="ECO:0007669"/>
    <property type="project" value="InterPro"/>
</dbReference>
<dbReference type="PANTHER" id="PTHR15561">
    <property type="entry name" value="CALCITONIN GENE-RELATED PEPTIDE-RECEPTOR COMPONENT PROTEIN"/>
    <property type="match status" value="1"/>
</dbReference>
<keyword evidence="4" id="KW-0240">DNA-directed RNA polymerase</keyword>
<evidence type="ECO:0000256" key="2">
    <source>
        <dbReference type="ARBA" id="ARBA00006898"/>
    </source>
</evidence>
<evidence type="ECO:0000256" key="3">
    <source>
        <dbReference type="ARBA" id="ARBA00016672"/>
    </source>
</evidence>
<organism evidence="8 9">
    <name type="scientific">Nadsonia fulvescens var. elongata DSM 6958</name>
    <dbReference type="NCBI Taxonomy" id="857566"/>
    <lineage>
        <taxon>Eukaryota</taxon>
        <taxon>Fungi</taxon>
        <taxon>Dikarya</taxon>
        <taxon>Ascomycota</taxon>
        <taxon>Saccharomycotina</taxon>
        <taxon>Dipodascomycetes</taxon>
        <taxon>Dipodascales</taxon>
        <taxon>Dipodascales incertae sedis</taxon>
        <taxon>Nadsonia</taxon>
    </lineage>
</organism>